<feature type="compositionally biased region" description="Low complexity" evidence="1">
    <location>
        <begin position="212"/>
        <end position="222"/>
    </location>
</feature>
<feature type="compositionally biased region" description="Pro residues" evidence="1">
    <location>
        <begin position="245"/>
        <end position="259"/>
    </location>
</feature>
<reference evidence="2 3" key="1">
    <citation type="submission" date="2019-03" db="EMBL/GenBank/DDBJ databases">
        <title>Genomic Encyclopedia of Type Strains, Phase IV (KMG-IV): sequencing the most valuable type-strain genomes for metagenomic binning, comparative biology and taxonomic classification.</title>
        <authorList>
            <person name="Goeker M."/>
        </authorList>
    </citation>
    <scope>NUCLEOTIDE SEQUENCE [LARGE SCALE GENOMIC DNA]</scope>
    <source>
        <strain evidence="2 3">DSM 45934</strain>
    </source>
</reference>
<dbReference type="Gene3D" id="1.20.1260.20">
    <property type="entry name" value="PPE superfamily"/>
    <property type="match status" value="1"/>
</dbReference>
<gene>
    <name evidence="2" type="ORF">EV192_1021073</name>
</gene>
<evidence type="ECO:0000313" key="2">
    <source>
        <dbReference type="EMBL" id="TCO62933.1"/>
    </source>
</evidence>
<sequence>MDAQAIFDNFHTHATGTQHLMAAAQIAQQVAAKYQDRALATQQMIDTIQSGWKGDGAEAASQGLAPLAENALNSHQQLGTGQDIVSHQVDSFHTAASQVQPVPPAPSMTDVISVLSGGNPQTILNQIEQRHAAQQSNVDAYSRYVAASQYNTTNVPTLNALSTSGAPVSVVPPPTTPISGPQGAGTGPHVSGQSGSDTRPTLGSPPGLTQDSTGRVGSAAGVAGSGGPAAGGSSGLTSRSGAGPVAPPPTVSPPIPVGPPADSGPVGPVGRGPVNPIIPVGGLPVGGGGPGRNVPPSTGAPGSGGLRPGSGSLQPGEGAGLRGGSGPRSGGGLGMPGEPTVGGPRSRAGGSVAGQPGSGARVGGGLPVDEENPRAGARGGAAPGVAAEEEAIASKRSGATGRPTSSATGPVAGGRGAKDGEDAEHKRRYGLAEDGEERFGTDERTVPPVIGETAIDRERRLAQEAGRHRREH</sequence>
<dbReference type="AlphaFoldDB" id="A0A4R2JRP3"/>
<feature type="compositionally biased region" description="Gly residues" evidence="1">
    <location>
        <begin position="317"/>
        <end position="335"/>
    </location>
</feature>
<keyword evidence="3" id="KW-1185">Reference proteome</keyword>
<feature type="compositionally biased region" description="Gly residues" evidence="1">
    <location>
        <begin position="223"/>
        <end position="234"/>
    </location>
</feature>
<dbReference type="Proteomes" id="UP000295680">
    <property type="component" value="Unassembled WGS sequence"/>
</dbReference>
<feature type="compositionally biased region" description="Polar residues" evidence="1">
    <location>
        <begin position="191"/>
        <end position="211"/>
    </location>
</feature>
<proteinExistence type="predicted"/>
<organism evidence="2 3">
    <name type="scientific">Actinocrispum wychmicini</name>
    <dbReference type="NCBI Taxonomy" id="1213861"/>
    <lineage>
        <taxon>Bacteria</taxon>
        <taxon>Bacillati</taxon>
        <taxon>Actinomycetota</taxon>
        <taxon>Actinomycetes</taxon>
        <taxon>Pseudonocardiales</taxon>
        <taxon>Pseudonocardiaceae</taxon>
        <taxon>Actinocrispum</taxon>
    </lineage>
</organism>
<feature type="compositionally biased region" description="Gly residues" evidence="1">
    <location>
        <begin position="356"/>
        <end position="366"/>
    </location>
</feature>
<accession>A0A4R2JRP3</accession>
<evidence type="ECO:0000313" key="3">
    <source>
        <dbReference type="Proteomes" id="UP000295680"/>
    </source>
</evidence>
<feature type="region of interest" description="Disordered" evidence="1">
    <location>
        <begin position="166"/>
        <end position="472"/>
    </location>
</feature>
<feature type="compositionally biased region" description="Basic and acidic residues" evidence="1">
    <location>
        <begin position="416"/>
        <end position="425"/>
    </location>
</feature>
<feature type="compositionally biased region" description="Basic and acidic residues" evidence="1">
    <location>
        <begin position="454"/>
        <end position="466"/>
    </location>
</feature>
<evidence type="ECO:0008006" key="4">
    <source>
        <dbReference type="Google" id="ProtNLM"/>
    </source>
</evidence>
<name>A0A4R2JRP3_9PSEU</name>
<evidence type="ECO:0000256" key="1">
    <source>
        <dbReference type="SAM" id="MobiDB-lite"/>
    </source>
</evidence>
<dbReference type="SUPFAM" id="SSF140459">
    <property type="entry name" value="PE/PPE dimer-like"/>
    <property type="match status" value="1"/>
</dbReference>
<dbReference type="InterPro" id="IPR038332">
    <property type="entry name" value="PPE_sf"/>
</dbReference>
<comment type="caution">
    <text evidence="2">The sequence shown here is derived from an EMBL/GenBank/DDBJ whole genome shotgun (WGS) entry which is preliminary data.</text>
</comment>
<dbReference type="EMBL" id="SLWS01000002">
    <property type="protein sequence ID" value="TCO62933.1"/>
    <property type="molecule type" value="Genomic_DNA"/>
</dbReference>
<feature type="compositionally biased region" description="Low complexity" evidence="1">
    <location>
        <begin position="260"/>
        <end position="282"/>
    </location>
</feature>
<protein>
    <recommendedName>
        <fullName evidence="4">PPE family protein</fullName>
    </recommendedName>
</protein>